<feature type="compositionally biased region" description="Polar residues" evidence="1">
    <location>
        <begin position="152"/>
        <end position="168"/>
    </location>
</feature>
<feature type="compositionally biased region" description="Polar residues" evidence="1">
    <location>
        <begin position="253"/>
        <end position="262"/>
    </location>
</feature>
<evidence type="ECO:0000256" key="1">
    <source>
        <dbReference type="SAM" id="MobiDB-lite"/>
    </source>
</evidence>
<evidence type="ECO:0000313" key="2">
    <source>
        <dbReference type="EMBL" id="KAH0932620.1"/>
    </source>
</evidence>
<feature type="region of interest" description="Disordered" evidence="1">
    <location>
        <begin position="152"/>
        <end position="171"/>
    </location>
</feature>
<dbReference type="Proteomes" id="UP000824890">
    <property type="component" value="Unassembled WGS sequence"/>
</dbReference>
<dbReference type="EMBL" id="JAGKQM010000003">
    <property type="protein sequence ID" value="KAH0932620.1"/>
    <property type="molecule type" value="Genomic_DNA"/>
</dbReference>
<feature type="region of interest" description="Disordered" evidence="1">
    <location>
        <begin position="177"/>
        <end position="206"/>
    </location>
</feature>
<feature type="compositionally biased region" description="Basic and acidic residues" evidence="1">
    <location>
        <begin position="190"/>
        <end position="206"/>
    </location>
</feature>
<comment type="caution">
    <text evidence="2">The sequence shown here is derived from an EMBL/GenBank/DDBJ whole genome shotgun (WGS) entry which is preliminary data.</text>
</comment>
<sequence>MNLEKFREYLHKVIRNVEVPDPVRSVSPAVIFVATVDLFEGFEMMWGSQRRINVPPPEDDANLLTFLTSRATIVPEHIHSDELVSILRYIDGPYLESFTAALKEKATTKEADKSIGRQLCDYAIKFFSSALMDGNASCYYFPNSALSSDQVETESGSSAMYPSDSDATSHGLGLAVEDEDEFEEEEDEKEPVLKDEPNLAEVKEEPHLVEVKEELKLVEVKEELVEVKEEPVEVKEEPKDLVKEPNRKRHASASPTSSLGST</sequence>
<name>A0ABQ8DVW7_BRANA</name>
<keyword evidence="3" id="KW-1185">Reference proteome</keyword>
<reference evidence="2 3" key="1">
    <citation type="submission" date="2021-05" db="EMBL/GenBank/DDBJ databases">
        <title>Genome Assembly of Synthetic Allotetraploid Brassica napus Reveals Homoeologous Exchanges between Subgenomes.</title>
        <authorList>
            <person name="Davis J.T."/>
        </authorList>
    </citation>
    <scope>NUCLEOTIDE SEQUENCE [LARGE SCALE GENOMIC DNA]</scope>
    <source>
        <strain evidence="3">cv. Da-Ae</strain>
        <tissue evidence="2">Seedling</tissue>
    </source>
</reference>
<proteinExistence type="predicted"/>
<feature type="compositionally biased region" description="Acidic residues" evidence="1">
    <location>
        <begin position="177"/>
        <end position="189"/>
    </location>
</feature>
<organism evidence="2 3">
    <name type="scientific">Brassica napus</name>
    <name type="common">Rape</name>
    <dbReference type="NCBI Taxonomy" id="3708"/>
    <lineage>
        <taxon>Eukaryota</taxon>
        <taxon>Viridiplantae</taxon>
        <taxon>Streptophyta</taxon>
        <taxon>Embryophyta</taxon>
        <taxon>Tracheophyta</taxon>
        <taxon>Spermatophyta</taxon>
        <taxon>Magnoliopsida</taxon>
        <taxon>eudicotyledons</taxon>
        <taxon>Gunneridae</taxon>
        <taxon>Pentapetalae</taxon>
        <taxon>rosids</taxon>
        <taxon>malvids</taxon>
        <taxon>Brassicales</taxon>
        <taxon>Brassicaceae</taxon>
        <taxon>Brassiceae</taxon>
        <taxon>Brassica</taxon>
    </lineage>
</organism>
<feature type="compositionally biased region" description="Basic and acidic residues" evidence="1">
    <location>
        <begin position="227"/>
        <end position="245"/>
    </location>
</feature>
<protein>
    <submittedName>
        <fullName evidence="2">Uncharacterized protein</fullName>
    </submittedName>
</protein>
<feature type="region of interest" description="Disordered" evidence="1">
    <location>
        <begin position="227"/>
        <end position="262"/>
    </location>
</feature>
<accession>A0ABQ8DVW7</accession>
<evidence type="ECO:0000313" key="3">
    <source>
        <dbReference type="Proteomes" id="UP000824890"/>
    </source>
</evidence>
<gene>
    <name evidence="2" type="ORF">HID58_009737</name>
</gene>